<evidence type="ECO:0000256" key="8">
    <source>
        <dbReference type="RuleBase" id="RU368032"/>
    </source>
</evidence>
<accession>A0A371FAB2</accession>
<dbReference type="OrthoDB" id="354at2759"/>
<sequence length="64" mass="7466">DFEKAIDIPMAQYIINMNASMPASDKFIIHILDSTHMFVQPHVELMIRSQIAKFREDNTYVKPN</sequence>
<keyword evidence="5 8" id="KW-0804">Transcription</keyword>
<dbReference type="InterPro" id="IPR035935">
    <property type="entry name" value="TFB5-like_sf"/>
</dbReference>
<dbReference type="InterPro" id="IPR009400">
    <property type="entry name" value="TFIIH_TTDA/Tfb5"/>
</dbReference>
<dbReference type="SMART" id="SM01395">
    <property type="entry name" value="Tbf5"/>
    <property type="match status" value="1"/>
</dbReference>
<comment type="function">
    <text evidence="8">In NER, TFIIH acts by opening DNA around the lesion to allow the excision of the damaged oligonucleotide and its replacement by a new DNA fragment. In transcription, TFIIH has an essential role in transcription initiation. When the pre-initiation complex (PIC) has been established, TFIIH is required for promoter opening and promoter escape.</text>
</comment>
<evidence type="ECO:0000256" key="7">
    <source>
        <dbReference type="ARBA" id="ARBA00023242"/>
    </source>
</evidence>
<name>A0A371FAB2_MUCPR</name>
<dbReference type="GO" id="GO:0000439">
    <property type="term" value="C:transcription factor TFIIH core complex"/>
    <property type="evidence" value="ECO:0007669"/>
    <property type="project" value="UniProtKB-UniRule"/>
</dbReference>
<keyword evidence="3 8" id="KW-0227">DNA damage</keyword>
<evidence type="ECO:0000256" key="2">
    <source>
        <dbReference type="ARBA" id="ARBA00007470"/>
    </source>
</evidence>
<dbReference type="GO" id="GO:0006294">
    <property type="term" value="P:nucleotide-excision repair, preincision complex assembly"/>
    <property type="evidence" value="ECO:0007669"/>
    <property type="project" value="TreeGrafter"/>
</dbReference>
<dbReference type="AlphaFoldDB" id="A0A371FAB2"/>
<organism evidence="9 10">
    <name type="scientific">Mucuna pruriens</name>
    <name type="common">Velvet bean</name>
    <name type="synonym">Dolichos pruriens</name>
    <dbReference type="NCBI Taxonomy" id="157652"/>
    <lineage>
        <taxon>Eukaryota</taxon>
        <taxon>Viridiplantae</taxon>
        <taxon>Streptophyta</taxon>
        <taxon>Embryophyta</taxon>
        <taxon>Tracheophyta</taxon>
        <taxon>Spermatophyta</taxon>
        <taxon>Magnoliopsida</taxon>
        <taxon>eudicotyledons</taxon>
        <taxon>Gunneridae</taxon>
        <taxon>Pentapetalae</taxon>
        <taxon>rosids</taxon>
        <taxon>fabids</taxon>
        <taxon>Fabales</taxon>
        <taxon>Fabaceae</taxon>
        <taxon>Papilionoideae</taxon>
        <taxon>50 kb inversion clade</taxon>
        <taxon>NPAAA clade</taxon>
        <taxon>indigoferoid/millettioid clade</taxon>
        <taxon>Phaseoleae</taxon>
        <taxon>Mucuna</taxon>
    </lineage>
</organism>
<dbReference type="Proteomes" id="UP000257109">
    <property type="component" value="Unassembled WGS sequence"/>
</dbReference>
<keyword evidence="10" id="KW-1185">Reference proteome</keyword>
<dbReference type="Gene3D" id="3.30.70.1220">
    <property type="entry name" value="TFB5-like"/>
    <property type="match status" value="1"/>
</dbReference>
<evidence type="ECO:0000313" key="10">
    <source>
        <dbReference type="Proteomes" id="UP000257109"/>
    </source>
</evidence>
<feature type="non-terminal residue" evidence="9">
    <location>
        <position position="1"/>
    </location>
</feature>
<gene>
    <name evidence="9" type="primary">TFB5</name>
    <name evidence="9" type="ORF">CR513_44924</name>
</gene>
<dbReference type="PANTHER" id="PTHR28580">
    <property type="entry name" value="GENERAL TRANSCRIPTION FACTOR IIH SUBUNIT 5"/>
    <property type="match status" value="1"/>
</dbReference>
<comment type="similarity">
    <text evidence="2 8">Belongs to the TFB5 family.</text>
</comment>
<proteinExistence type="inferred from homology"/>
<evidence type="ECO:0000256" key="1">
    <source>
        <dbReference type="ARBA" id="ARBA00004123"/>
    </source>
</evidence>
<dbReference type="GO" id="GO:0005675">
    <property type="term" value="C:transcription factor TFIIH holo complex"/>
    <property type="evidence" value="ECO:0007669"/>
    <property type="project" value="TreeGrafter"/>
</dbReference>
<dbReference type="SUPFAM" id="SSF142897">
    <property type="entry name" value="TFB5-like"/>
    <property type="match status" value="1"/>
</dbReference>
<evidence type="ECO:0000256" key="5">
    <source>
        <dbReference type="ARBA" id="ARBA00023163"/>
    </source>
</evidence>
<dbReference type="STRING" id="157652.A0A371FAB2"/>
<keyword evidence="4 8" id="KW-0805">Transcription regulation</keyword>
<dbReference type="PANTHER" id="PTHR28580:SF1">
    <property type="entry name" value="GENERAL TRANSCRIPTION FACTOR IIH SUBUNIT 5"/>
    <property type="match status" value="1"/>
</dbReference>
<keyword evidence="6 8" id="KW-0234">DNA repair</keyword>
<comment type="subunit">
    <text evidence="8">Component of the 7-subunit TFIIH core complex.</text>
</comment>
<reference evidence="9" key="1">
    <citation type="submission" date="2018-05" db="EMBL/GenBank/DDBJ databases">
        <title>Draft genome of Mucuna pruriens seed.</title>
        <authorList>
            <person name="Nnadi N.E."/>
            <person name="Vos R."/>
            <person name="Hasami M.H."/>
            <person name="Devisetty U.K."/>
            <person name="Aguiy J.C."/>
        </authorList>
    </citation>
    <scope>NUCLEOTIDE SEQUENCE [LARGE SCALE GENOMIC DNA]</scope>
    <source>
        <strain evidence="9">JCA_2017</strain>
    </source>
</reference>
<dbReference type="GO" id="GO:0006367">
    <property type="term" value="P:transcription initiation at RNA polymerase II promoter"/>
    <property type="evidence" value="ECO:0007669"/>
    <property type="project" value="UniProtKB-UniRule"/>
</dbReference>
<keyword evidence="7 8" id="KW-0539">Nucleus</keyword>
<dbReference type="EMBL" id="QJKJ01009892">
    <property type="protein sequence ID" value="RDX75228.1"/>
    <property type="molecule type" value="Genomic_DNA"/>
</dbReference>
<evidence type="ECO:0000256" key="4">
    <source>
        <dbReference type="ARBA" id="ARBA00023015"/>
    </source>
</evidence>
<evidence type="ECO:0000256" key="3">
    <source>
        <dbReference type="ARBA" id="ARBA00022763"/>
    </source>
</evidence>
<protein>
    <recommendedName>
        <fullName evidence="8">General transcription and DNA repair factor IIH subunit TFB5</fullName>
    </recommendedName>
</protein>
<dbReference type="Pfam" id="PF06331">
    <property type="entry name" value="Tfb5"/>
    <property type="match status" value="1"/>
</dbReference>
<evidence type="ECO:0000313" key="9">
    <source>
        <dbReference type="EMBL" id="RDX75228.1"/>
    </source>
</evidence>
<comment type="caution">
    <text evidence="9">The sequence shown here is derived from an EMBL/GenBank/DDBJ whole genome shotgun (WGS) entry which is preliminary data.</text>
</comment>
<evidence type="ECO:0000256" key="6">
    <source>
        <dbReference type="ARBA" id="ARBA00023204"/>
    </source>
</evidence>
<comment type="subcellular location">
    <subcellularLocation>
        <location evidence="1 8">Nucleus</location>
    </subcellularLocation>
</comment>